<proteinExistence type="predicted"/>
<dbReference type="Proteomes" id="UP000186817">
    <property type="component" value="Unassembled WGS sequence"/>
</dbReference>
<gene>
    <name evidence="1" type="ORF">AK812_SmicGene35400</name>
</gene>
<evidence type="ECO:0000313" key="2">
    <source>
        <dbReference type="Proteomes" id="UP000186817"/>
    </source>
</evidence>
<evidence type="ECO:0000313" key="1">
    <source>
        <dbReference type="EMBL" id="OLP83801.1"/>
    </source>
</evidence>
<dbReference type="EMBL" id="LSRX01001092">
    <property type="protein sequence ID" value="OLP83801.1"/>
    <property type="molecule type" value="Genomic_DNA"/>
</dbReference>
<reference evidence="1 2" key="1">
    <citation type="submission" date="2016-02" db="EMBL/GenBank/DDBJ databases">
        <title>Genome analysis of coral dinoflagellate symbionts highlights evolutionary adaptations to a symbiotic lifestyle.</title>
        <authorList>
            <person name="Aranda M."/>
            <person name="Li Y."/>
            <person name="Liew Y.J."/>
            <person name="Baumgarten S."/>
            <person name="Simakov O."/>
            <person name="Wilson M."/>
            <person name="Piel J."/>
            <person name="Ashoor H."/>
            <person name="Bougouffa S."/>
            <person name="Bajic V.B."/>
            <person name="Ryu T."/>
            <person name="Ravasi T."/>
            <person name="Bayer T."/>
            <person name="Micklem G."/>
            <person name="Kim H."/>
            <person name="Bhak J."/>
            <person name="Lajeunesse T.C."/>
            <person name="Voolstra C.R."/>
        </authorList>
    </citation>
    <scope>NUCLEOTIDE SEQUENCE [LARGE SCALE GENOMIC DNA]</scope>
    <source>
        <strain evidence="1 2">CCMP2467</strain>
    </source>
</reference>
<accession>A0A1Q9CLJ2</accession>
<keyword evidence="2" id="KW-1185">Reference proteome</keyword>
<comment type="caution">
    <text evidence="1">The sequence shown here is derived from an EMBL/GenBank/DDBJ whole genome shotgun (WGS) entry which is preliminary data.</text>
</comment>
<organism evidence="1 2">
    <name type="scientific">Symbiodinium microadriaticum</name>
    <name type="common">Dinoflagellate</name>
    <name type="synonym">Zooxanthella microadriatica</name>
    <dbReference type="NCBI Taxonomy" id="2951"/>
    <lineage>
        <taxon>Eukaryota</taxon>
        <taxon>Sar</taxon>
        <taxon>Alveolata</taxon>
        <taxon>Dinophyceae</taxon>
        <taxon>Suessiales</taxon>
        <taxon>Symbiodiniaceae</taxon>
        <taxon>Symbiodinium</taxon>
    </lineage>
</organism>
<protein>
    <submittedName>
        <fullName evidence="1">Uncharacterized protein</fullName>
    </submittedName>
</protein>
<name>A0A1Q9CLJ2_SYMMI</name>
<dbReference type="OrthoDB" id="446420at2759"/>
<dbReference type="AlphaFoldDB" id="A0A1Q9CLJ2"/>
<sequence length="79" mass="8938">MDLALNVSRKLAHLRLQDAQASVQSDKEMIENLVIAEGGFDLVNLTLIESVREVLQAVQYSFTRTMQNLETDLAFWLSV</sequence>